<keyword evidence="2 6" id="KW-0547">Nucleotide-binding</keyword>
<dbReference type="InterPro" id="IPR036397">
    <property type="entry name" value="RNaseH_sf"/>
</dbReference>
<dbReference type="Gene3D" id="3.40.50.300">
    <property type="entry name" value="P-loop containing nucleotide triphosphate hydrolases"/>
    <property type="match status" value="2"/>
</dbReference>
<dbReference type="EC" id="3.1.-.-" evidence="6 7"/>
<evidence type="ECO:0000313" key="9">
    <source>
        <dbReference type="EMBL" id="WDF81513.1"/>
    </source>
</evidence>
<dbReference type="NCBIfam" id="TIGR00573">
    <property type="entry name" value="dnaq"/>
    <property type="match status" value="1"/>
</dbReference>
<dbReference type="PANTHER" id="PTHR30231">
    <property type="entry name" value="DNA POLYMERASE III SUBUNIT EPSILON"/>
    <property type="match status" value="1"/>
</dbReference>
<feature type="binding site" evidence="6">
    <location>
        <begin position="279"/>
        <end position="286"/>
    </location>
    <ligand>
        <name>ATP</name>
        <dbReference type="ChEBI" id="CHEBI:30616"/>
    </ligand>
</feature>
<feature type="domain" description="Helicase ATP-binding" evidence="8">
    <location>
        <begin position="243"/>
        <end position="534"/>
    </location>
</feature>
<comment type="function">
    <text evidence="6 7">3'-5' exonuclease.</text>
</comment>
<dbReference type="InterPro" id="IPR027417">
    <property type="entry name" value="P-loop_NTPase"/>
</dbReference>
<evidence type="ECO:0000256" key="1">
    <source>
        <dbReference type="ARBA" id="ARBA00022722"/>
    </source>
</evidence>
<evidence type="ECO:0000256" key="3">
    <source>
        <dbReference type="ARBA" id="ARBA00022801"/>
    </source>
</evidence>
<evidence type="ECO:0000256" key="2">
    <source>
        <dbReference type="ARBA" id="ARBA00022741"/>
    </source>
</evidence>
<dbReference type="Pfam" id="PF13307">
    <property type="entry name" value="Helicase_C_2"/>
    <property type="match status" value="1"/>
</dbReference>
<gene>
    <name evidence="6 7" type="primary">dinG</name>
    <name evidence="9" type="ORF">PQ472_06115</name>
</gene>
<dbReference type="InterPro" id="IPR006555">
    <property type="entry name" value="ATP-dep_Helicase_C"/>
</dbReference>
<keyword evidence="3 6" id="KW-0378">Hydrolase</keyword>
<dbReference type="PROSITE" id="PS51193">
    <property type="entry name" value="HELICASE_ATP_BIND_2"/>
    <property type="match status" value="1"/>
</dbReference>
<evidence type="ECO:0000256" key="4">
    <source>
        <dbReference type="ARBA" id="ARBA00022839"/>
    </source>
</evidence>
<dbReference type="Proteomes" id="UP001220377">
    <property type="component" value="Chromosome"/>
</dbReference>
<dbReference type="InterPro" id="IPR012337">
    <property type="entry name" value="RNaseH-like_sf"/>
</dbReference>
<dbReference type="Gene3D" id="3.30.420.10">
    <property type="entry name" value="Ribonuclease H-like superfamily/Ribonuclease H"/>
    <property type="match status" value="1"/>
</dbReference>
<dbReference type="GO" id="GO:0004527">
    <property type="term" value="F:exonuclease activity"/>
    <property type="evidence" value="ECO:0007669"/>
    <property type="project" value="UniProtKB-KW"/>
</dbReference>
<dbReference type="CDD" id="cd06127">
    <property type="entry name" value="DEDDh"/>
    <property type="match status" value="1"/>
</dbReference>
<protein>
    <recommendedName>
        <fullName evidence="6 7">3'-5' exonuclease DinG</fullName>
        <ecNumber evidence="6 7">3.1.-.-</ecNumber>
    </recommendedName>
</protein>
<dbReference type="InterPro" id="IPR006310">
    <property type="entry name" value="DinG"/>
</dbReference>
<dbReference type="SUPFAM" id="SSF53098">
    <property type="entry name" value="Ribonuclease H-like"/>
    <property type="match status" value="1"/>
</dbReference>
<sequence length="940" mass="104568">MNESTVYAVIDLETTGPDAGAGDRIIQFGCALVKDHQIIQTFSQLINPDRTIPEPIQQLTGITPDMLTSAPYFDEVAPMLGGMLAGKVIVAHNINFDYPFLSKELVASGQPPLTNKGIDTVQLAQIIMPTEQSYRLSDLTRKLNIKHDNPHRADSDAISTASILMYLGDTFKKLPGPTQRLVAEHSDFLIRDTEQLLKKIASQAPKLSGRYIQVENLTLRSPQKPGKANPNAAEFPYADKDKRRKLKKVKLRFRYAQAKMMNKIYDNAKTDQHPLFIEAGTGLGKSLGYMLPYAYLATPQKKLVVATSTTVLQDQLAGRTANQLTGLLGAKPRLAVLKSPRHLIDLAKFAATLTQGHLNKADRMLQLRIIVWLSQTQTGDLDELHLSSLQTPLLALIRHTGNCGTPDSNPFYDYDFDVRLQKAAQDAAIIVTNHAYLIHHFEDAAFKNQPFLVVDEAQNFPDSAVAGFEVKLDLTRIRRGLQQLSTLIRRAESGGLAEIYSDDQMMSYQLSSILKPTLDSLAKTQSLQQYLASRYVFPNSTQGEYPLSQDELDEVLVSSHADLEIIWRTLQQVLQVADKIRADYLRRRNRFTDSDARVFQQLDEITSSLRDCLPALTAVKDRSPQLLNASLRMVYVQMRHKSDVSSLVLRWRVIQVQDQIQHLLNRFTAPVFTSATLTVKKTADFLIKQLGYAAIPDDDQLRLRSPFKYRNLARIMIAKDAPEPPKQGSARYNAFLAASIAQIASGKHQTLVLFNSLATIAGVYDELAQSPFAGDREILAQGVTGSAAKIARRFAAGDNIVLLGAASFFEGIDYPAKQLECIILTRLPFTAPQEELAVARAGVIERAGGDPFRDDVLPRATLRLRQAFGRLIRTENDRGVFVVLDPRFTKTEYGRSMQKALPNVDTDLLPVAAMPAMIEGWLASDNEEENDSGKTNKATN</sequence>
<dbReference type="InterPro" id="IPR014013">
    <property type="entry name" value="Helic_SF1/SF2_ATP-bd_DinG/Rad3"/>
</dbReference>
<dbReference type="EMBL" id="CP117884">
    <property type="protein sequence ID" value="WDF81513.1"/>
    <property type="molecule type" value="Genomic_DNA"/>
</dbReference>
<dbReference type="Pfam" id="PF00929">
    <property type="entry name" value="RNase_T"/>
    <property type="match status" value="1"/>
</dbReference>
<accession>A0ABY7WMT3</accession>
<evidence type="ECO:0000259" key="8">
    <source>
        <dbReference type="PROSITE" id="PS51193"/>
    </source>
</evidence>
<dbReference type="HAMAP" id="MF_02206">
    <property type="entry name" value="DinG_exonucl"/>
    <property type="match status" value="1"/>
</dbReference>
<name>A0ABY7WMT3_9LACO</name>
<keyword evidence="10" id="KW-1185">Reference proteome</keyword>
<evidence type="ECO:0000256" key="7">
    <source>
        <dbReference type="RuleBase" id="RU364106"/>
    </source>
</evidence>
<dbReference type="PANTHER" id="PTHR30231:SF41">
    <property type="entry name" value="DNA POLYMERASE III SUBUNIT EPSILON"/>
    <property type="match status" value="1"/>
</dbReference>
<dbReference type="SMART" id="SM00479">
    <property type="entry name" value="EXOIII"/>
    <property type="match status" value="1"/>
</dbReference>
<reference evidence="9 10" key="1">
    <citation type="submission" date="2023-02" db="EMBL/GenBank/DDBJ databases">
        <title>Genome sequence of Lacticaseibacillus sp. KACC 23028.</title>
        <authorList>
            <person name="Kim S."/>
            <person name="Heo J."/>
            <person name="Kwon S.-W."/>
        </authorList>
    </citation>
    <scope>NUCLEOTIDE SEQUENCE [LARGE SCALE GENOMIC DNA]</scope>
    <source>
        <strain evidence="9 10">KACC 23028</strain>
    </source>
</reference>
<keyword evidence="1 6" id="KW-0540">Nuclease</keyword>
<dbReference type="InterPro" id="IPR006054">
    <property type="entry name" value="DnaQ"/>
</dbReference>
<dbReference type="SMART" id="SM00491">
    <property type="entry name" value="HELICc2"/>
    <property type="match status" value="1"/>
</dbReference>
<dbReference type="NCBIfam" id="TIGR01407">
    <property type="entry name" value="dinG_rel"/>
    <property type="match status" value="1"/>
</dbReference>
<evidence type="ECO:0000256" key="6">
    <source>
        <dbReference type="HAMAP-Rule" id="MF_02206"/>
    </source>
</evidence>
<evidence type="ECO:0000256" key="5">
    <source>
        <dbReference type="ARBA" id="ARBA00022840"/>
    </source>
</evidence>
<keyword evidence="5 6" id="KW-0067">ATP-binding</keyword>
<dbReference type="SUPFAM" id="SSF52540">
    <property type="entry name" value="P-loop containing nucleoside triphosphate hydrolases"/>
    <property type="match status" value="2"/>
</dbReference>
<evidence type="ECO:0000313" key="10">
    <source>
        <dbReference type="Proteomes" id="UP001220377"/>
    </source>
</evidence>
<dbReference type="InterPro" id="IPR013520">
    <property type="entry name" value="Ribonucl_H"/>
</dbReference>
<proteinExistence type="inferred from homology"/>
<keyword evidence="4 6" id="KW-0269">Exonuclease</keyword>
<comment type="similarity">
    <text evidence="6 7">Belongs to the helicase family. DinG subfamily. Type 2 sub-subfamily.</text>
</comment>
<organism evidence="9 10">
    <name type="scientific">Lacticaseibacillus pabuli</name>
    <dbReference type="NCBI Taxonomy" id="3025672"/>
    <lineage>
        <taxon>Bacteria</taxon>
        <taxon>Bacillati</taxon>
        <taxon>Bacillota</taxon>
        <taxon>Bacilli</taxon>
        <taxon>Lactobacillales</taxon>
        <taxon>Lactobacillaceae</taxon>
        <taxon>Lacticaseibacillus</taxon>
    </lineage>
</organism>
<feature type="short sequence motif" description="DEAH box" evidence="6">
    <location>
        <begin position="455"/>
        <end position="458"/>
    </location>
</feature>
<dbReference type="RefSeq" id="WP_274258341.1">
    <property type="nucleotide sequence ID" value="NZ_CP117884.1"/>
</dbReference>